<sequence length="90" mass="9214">MASCSNTLIMRALLCAVLLLSSAVSRCGCEPDGRGTVVVTVRRMLIAGSGATRSPVLLTAAPKVPQPGRAAAAYSESKRSSPGGPDPQHH</sequence>
<feature type="region of interest" description="Disordered" evidence="7">
    <location>
        <begin position="67"/>
        <end position="90"/>
    </location>
</feature>
<dbReference type="GO" id="GO:0005576">
    <property type="term" value="C:extracellular region"/>
    <property type="evidence" value="ECO:0007669"/>
    <property type="project" value="UniProtKB-SubCell"/>
</dbReference>
<keyword evidence="10" id="KW-1185">Reference proteome</keyword>
<evidence type="ECO:0000313" key="9">
    <source>
        <dbReference type="EMBL" id="TVU12483.1"/>
    </source>
</evidence>
<evidence type="ECO:0000256" key="4">
    <source>
        <dbReference type="ARBA" id="ARBA00022729"/>
    </source>
</evidence>
<feature type="signal peptide" evidence="8">
    <location>
        <begin position="1"/>
        <end position="29"/>
    </location>
</feature>
<reference evidence="9 10" key="1">
    <citation type="journal article" date="2019" name="Sci. Rep.">
        <title>A high-quality genome of Eragrostis curvula grass provides insights into Poaceae evolution and supports new strategies to enhance forage quality.</title>
        <authorList>
            <person name="Carballo J."/>
            <person name="Santos B.A.C.M."/>
            <person name="Zappacosta D."/>
            <person name="Garbus I."/>
            <person name="Selva J.P."/>
            <person name="Gallo C.A."/>
            <person name="Diaz A."/>
            <person name="Albertini E."/>
            <person name="Caccamo M."/>
            <person name="Echenique V."/>
        </authorList>
    </citation>
    <scope>NUCLEOTIDE SEQUENCE [LARGE SCALE GENOMIC DNA]</scope>
    <source>
        <strain evidence="10">cv. Victoria</strain>
        <tissue evidence="9">Leaf</tissue>
    </source>
</reference>
<organism evidence="9 10">
    <name type="scientific">Eragrostis curvula</name>
    <name type="common">weeping love grass</name>
    <dbReference type="NCBI Taxonomy" id="38414"/>
    <lineage>
        <taxon>Eukaryota</taxon>
        <taxon>Viridiplantae</taxon>
        <taxon>Streptophyta</taxon>
        <taxon>Embryophyta</taxon>
        <taxon>Tracheophyta</taxon>
        <taxon>Spermatophyta</taxon>
        <taxon>Magnoliopsida</taxon>
        <taxon>Liliopsida</taxon>
        <taxon>Poales</taxon>
        <taxon>Poaceae</taxon>
        <taxon>PACMAD clade</taxon>
        <taxon>Chloridoideae</taxon>
        <taxon>Eragrostideae</taxon>
        <taxon>Eragrostidinae</taxon>
        <taxon>Eragrostis</taxon>
    </lineage>
</organism>
<comment type="subcellular location">
    <subcellularLocation>
        <location evidence="1">Secreted</location>
    </subcellularLocation>
</comment>
<evidence type="ECO:0000256" key="6">
    <source>
        <dbReference type="ARBA" id="ARBA00023278"/>
    </source>
</evidence>
<keyword evidence="4 8" id="KW-0732">Signal</keyword>
<evidence type="ECO:0000256" key="8">
    <source>
        <dbReference type="SAM" id="SignalP"/>
    </source>
</evidence>
<dbReference type="Proteomes" id="UP000324897">
    <property type="component" value="Chromosome 3"/>
</dbReference>
<keyword evidence="3" id="KW-0964">Secreted</keyword>
<dbReference type="InterPro" id="IPR039616">
    <property type="entry name" value="CLE1-4"/>
</dbReference>
<keyword evidence="6" id="KW-0379">Hydroxylation</keyword>
<dbReference type="AlphaFoldDB" id="A0A5J9TM54"/>
<evidence type="ECO:0000256" key="3">
    <source>
        <dbReference type="ARBA" id="ARBA00022525"/>
    </source>
</evidence>
<feature type="chain" id="PRO_5023879398" evidence="8">
    <location>
        <begin position="30"/>
        <end position="90"/>
    </location>
</feature>
<proteinExistence type="inferred from homology"/>
<dbReference type="EMBL" id="RWGY01000039">
    <property type="protein sequence ID" value="TVU12483.1"/>
    <property type="molecule type" value="Genomic_DNA"/>
</dbReference>
<dbReference type="PANTHER" id="PTHR33869">
    <property type="entry name" value="CLAVATA3/ESR (CLE)-RELATED PROTEIN 3"/>
    <property type="match status" value="1"/>
</dbReference>
<name>A0A5J9TM54_9POAL</name>
<comment type="caution">
    <text evidence="9">The sequence shown here is derived from an EMBL/GenBank/DDBJ whole genome shotgun (WGS) entry which is preliminary data.</text>
</comment>
<evidence type="ECO:0000256" key="5">
    <source>
        <dbReference type="ARBA" id="ARBA00023180"/>
    </source>
</evidence>
<dbReference type="GO" id="GO:0033612">
    <property type="term" value="F:receptor serine/threonine kinase binding"/>
    <property type="evidence" value="ECO:0007669"/>
    <property type="project" value="TreeGrafter"/>
</dbReference>
<evidence type="ECO:0000256" key="2">
    <source>
        <dbReference type="ARBA" id="ARBA00005416"/>
    </source>
</evidence>
<keyword evidence="5" id="KW-0325">Glycoprotein</keyword>
<comment type="similarity">
    <text evidence="2">Belongs to the CLV3/ESR signal peptide family.</text>
</comment>
<dbReference type="OrthoDB" id="696740at2759"/>
<dbReference type="Gramene" id="TVU12483">
    <property type="protein sequence ID" value="TVU12483"/>
    <property type="gene ID" value="EJB05_46133"/>
</dbReference>
<dbReference type="PANTHER" id="PTHR33869:SF11">
    <property type="entry name" value="CLE FAMILY OSCLE601 PROTEIN"/>
    <property type="match status" value="1"/>
</dbReference>
<gene>
    <name evidence="9" type="ORF">EJB05_46133</name>
</gene>
<feature type="non-terminal residue" evidence="9">
    <location>
        <position position="1"/>
    </location>
</feature>
<evidence type="ECO:0000313" key="10">
    <source>
        <dbReference type="Proteomes" id="UP000324897"/>
    </source>
</evidence>
<protein>
    <submittedName>
        <fullName evidence="9">Uncharacterized protein</fullName>
    </submittedName>
</protein>
<evidence type="ECO:0000256" key="1">
    <source>
        <dbReference type="ARBA" id="ARBA00004613"/>
    </source>
</evidence>
<evidence type="ECO:0000256" key="7">
    <source>
        <dbReference type="SAM" id="MobiDB-lite"/>
    </source>
</evidence>
<accession>A0A5J9TM54</accession>